<keyword evidence="4 8" id="KW-0812">Transmembrane</keyword>
<keyword evidence="5 8" id="KW-1133">Transmembrane helix</keyword>
<feature type="transmembrane region" description="Helical" evidence="8">
    <location>
        <begin position="287"/>
        <end position="305"/>
    </location>
</feature>
<keyword evidence="3" id="KW-1003">Cell membrane</keyword>
<dbReference type="PROSITE" id="PS50156">
    <property type="entry name" value="SSD"/>
    <property type="match status" value="1"/>
</dbReference>
<evidence type="ECO:0000256" key="8">
    <source>
        <dbReference type="SAM" id="Phobius"/>
    </source>
</evidence>
<dbReference type="EMBL" id="LN483071">
    <property type="protein sequence ID" value="CEA08972.1"/>
    <property type="molecule type" value="Genomic_DNA"/>
</dbReference>
<feature type="transmembrane region" description="Helical" evidence="8">
    <location>
        <begin position="647"/>
        <end position="666"/>
    </location>
</feature>
<feature type="transmembrane region" description="Helical" evidence="8">
    <location>
        <begin position="312"/>
        <end position="332"/>
    </location>
</feature>
<gene>
    <name evidence="10" type="primary">ydfJ_1</name>
    <name evidence="10" type="ORF">BN1051_02335</name>
</gene>
<feature type="coiled-coil region" evidence="7">
    <location>
        <begin position="175"/>
        <end position="209"/>
    </location>
</feature>
<evidence type="ECO:0000256" key="1">
    <source>
        <dbReference type="ARBA" id="ARBA00004651"/>
    </source>
</evidence>
<keyword evidence="6 8" id="KW-0472">Membrane</keyword>
<feature type="domain" description="SSD" evidence="9">
    <location>
        <begin position="312"/>
        <end position="436"/>
    </location>
</feature>
<sequence length="861" mass="90847">MASLLYRLGKFSFRNRWWFLSAWLVILLAVGGSFLAFSKPTTNNFTIPGTESQSALNDLQEKVPSAAGGTGTVVFESTSDGGFTDAERQAVNDTLAELEAQDFMASVTNPFATEEQVEQSRAQLEQASAQLEAGTAELEAGQAQYDAQAAQAQAQSELALTQADQLAAAGQTAQAEAVREQVRQGQAQLEAAKARLDTARADLETGREDYDQGRRTLDLASDISFVSEDNTTAYAPIQFTETSYSVTPEQREQVQAVGAQAEDAGLNVYFSKEITEDVSALFGPSEIIGVAVAAVVLLIMLGTLVAAGLPLLLALVGVISGVGATMALTGVVEMTSVSPILALMLGLAVGIDYSLFIINRHRGQILAGMDLEESAGRATGTSGNAVLFAGLTVVIALAALAVPGLPFLTVMGLAAAGTVALAIAVALTLTPAFLGFAGRRLVSRRAWAKAEADGGAAPAQAAGDDDAGLPARAETPRRWGRLVTRHPVITLILSVLLLGTMALPASDLRLGLPDGGSEPVDSTAYQAYDLLGEKFGEGVNGAVIVVGYMPDGLDEADRTDVQLTVAERLSEVDNVRTVVPGDISEDGSLSVFQLVPEDGPAAESTEDVVHEIRDLHGEIKDATGVDVAITGMTGVNIDLSDRLAEAMPIYLAIVVGLSLVLLLLVFRSILVPLLATGGFLLSLMASFGAVVAIYQWGWLGPVFDVQNPSAVLSFLPIILTGVLFGLAMDYQMFLVSGMREAYAHGEDARKAVRTGFDHGARVVTAAAIIMVSVFAGFIYSHLTMVRPIGFALAFGVLLDAFVIRMTFIPAVMHLLGKKAWWLPKWLNRILPDVDVEGARLVTAAKTEPREAPREEAAAASR</sequence>
<dbReference type="AlphaFoldDB" id="A0A078MU33"/>
<feature type="transmembrane region" description="Helical" evidence="8">
    <location>
        <begin position="788"/>
        <end position="815"/>
    </location>
</feature>
<dbReference type="InterPro" id="IPR000731">
    <property type="entry name" value="SSD"/>
</dbReference>
<dbReference type="PANTHER" id="PTHR33406:SF11">
    <property type="entry name" value="MEMBRANE PROTEIN SCO6666-RELATED"/>
    <property type="match status" value="1"/>
</dbReference>
<feature type="coiled-coil region" evidence="7">
    <location>
        <begin position="114"/>
        <end position="144"/>
    </location>
</feature>
<evidence type="ECO:0000256" key="3">
    <source>
        <dbReference type="ARBA" id="ARBA00022475"/>
    </source>
</evidence>
<evidence type="ECO:0000256" key="6">
    <source>
        <dbReference type="ARBA" id="ARBA00023136"/>
    </source>
</evidence>
<feature type="transmembrane region" description="Helical" evidence="8">
    <location>
        <begin position="673"/>
        <end position="698"/>
    </location>
</feature>
<comment type="similarity">
    <text evidence="2">Belongs to the resistance-nodulation-cell division (RND) (TC 2.A.6) family. MmpL subfamily.</text>
</comment>
<feature type="transmembrane region" description="Helical" evidence="8">
    <location>
        <begin position="487"/>
        <end position="505"/>
    </location>
</feature>
<dbReference type="SUPFAM" id="SSF82866">
    <property type="entry name" value="Multidrug efflux transporter AcrB transmembrane domain"/>
    <property type="match status" value="2"/>
</dbReference>
<evidence type="ECO:0000256" key="5">
    <source>
        <dbReference type="ARBA" id="ARBA00022989"/>
    </source>
</evidence>
<reference evidence="10" key="1">
    <citation type="submission" date="2014-07" db="EMBL/GenBank/DDBJ databases">
        <authorList>
            <person name="Urmite Genomes Urmite Genomes"/>
        </authorList>
    </citation>
    <scope>NUCLEOTIDE SEQUENCE</scope>
    <source>
        <strain evidence="10">11W110_air</strain>
    </source>
</reference>
<organism evidence="10">
    <name type="scientific">Arthrobacter saudimassiliensis</name>
    <dbReference type="NCBI Taxonomy" id="1461584"/>
    <lineage>
        <taxon>Bacteria</taxon>
        <taxon>Bacillati</taxon>
        <taxon>Actinomycetota</taxon>
        <taxon>Actinomycetes</taxon>
        <taxon>Micrococcales</taxon>
        <taxon>Micrococcaceae</taxon>
        <taxon>Arthrobacter</taxon>
    </lineage>
</organism>
<dbReference type="InterPro" id="IPR004869">
    <property type="entry name" value="MMPL_dom"/>
</dbReference>
<comment type="subcellular location">
    <subcellularLocation>
        <location evidence="1">Cell membrane</location>
        <topology evidence="1">Multi-pass membrane protein</topology>
    </subcellularLocation>
</comment>
<protein>
    <submittedName>
        <fullName evidence="10">Membrane protein YdfJ</fullName>
    </submittedName>
</protein>
<feature type="transmembrane region" description="Helical" evidence="8">
    <location>
        <begin position="385"/>
        <end position="408"/>
    </location>
</feature>
<dbReference type="InterPro" id="IPR050545">
    <property type="entry name" value="Mycobact_MmpL"/>
</dbReference>
<dbReference type="PATRIC" id="fig|1461584.3.peg.2310"/>
<evidence type="ECO:0000313" key="10">
    <source>
        <dbReference type="EMBL" id="CEA08972.1"/>
    </source>
</evidence>
<accession>A0A078MU33</accession>
<feature type="transmembrane region" description="Helical" evidence="8">
    <location>
        <begin position="414"/>
        <end position="437"/>
    </location>
</feature>
<proteinExistence type="inferred from homology"/>
<dbReference type="Gene3D" id="1.20.1640.10">
    <property type="entry name" value="Multidrug efflux transporter AcrB transmembrane domain"/>
    <property type="match status" value="2"/>
</dbReference>
<evidence type="ECO:0000256" key="7">
    <source>
        <dbReference type="SAM" id="Coils"/>
    </source>
</evidence>
<feature type="transmembrane region" description="Helical" evidence="8">
    <location>
        <begin position="710"/>
        <end position="730"/>
    </location>
</feature>
<dbReference type="PANTHER" id="PTHR33406">
    <property type="entry name" value="MEMBRANE PROTEIN MJ1562-RELATED"/>
    <property type="match status" value="1"/>
</dbReference>
<evidence type="ECO:0000256" key="4">
    <source>
        <dbReference type="ARBA" id="ARBA00022692"/>
    </source>
</evidence>
<evidence type="ECO:0000256" key="2">
    <source>
        <dbReference type="ARBA" id="ARBA00010157"/>
    </source>
</evidence>
<evidence type="ECO:0000259" key="9">
    <source>
        <dbReference type="PROSITE" id="PS50156"/>
    </source>
</evidence>
<feature type="transmembrane region" description="Helical" evidence="8">
    <location>
        <begin position="338"/>
        <end position="358"/>
    </location>
</feature>
<feature type="transmembrane region" description="Helical" evidence="8">
    <location>
        <begin position="759"/>
        <end position="782"/>
    </location>
</feature>
<dbReference type="GO" id="GO:0005886">
    <property type="term" value="C:plasma membrane"/>
    <property type="evidence" value="ECO:0007669"/>
    <property type="project" value="UniProtKB-SubCell"/>
</dbReference>
<dbReference type="Pfam" id="PF03176">
    <property type="entry name" value="MMPL"/>
    <property type="match status" value="2"/>
</dbReference>
<keyword evidence="7" id="KW-0175">Coiled coil</keyword>
<name>A0A078MU33_9MICC</name>